<dbReference type="Proteomes" id="UP001212997">
    <property type="component" value="Unassembled WGS sequence"/>
</dbReference>
<evidence type="ECO:0000313" key="3">
    <source>
        <dbReference type="Proteomes" id="UP001212997"/>
    </source>
</evidence>
<feature type="transmembrane region" description="Helical" evidence="1">
    <location>
        <begin position="38"/>
        <end position="62"/>
    </location>
</feature>
<keyword evidence="3" id="KW-1185">Reference proteome</keyword>
<accession>A0AAD5UTZ6</accession>
<organism evidence="2 3">
    <name type="scientific">Meripilus lineatus</name>
    <dbReference type="NCBI Taxonomy" id="2056292"/>
    <lineage>
        <taxon>Eukaryota</taxon>
        <taxon>Fungi</taxon>
        <taxon>Dikarya</taxon>
        <taxon>Basidiomycota</taxon>
        <taxon>Agaricomycotina</taxon>
        <taxon>Agaricomycetes</taxon>
        <taxon>Polyporales</taxon>
        <taxon>Meripilaceae</taxon>
        <taxon>Meripilus</taxon>
    </lineage>
</organism>
<evidence type="ECO:0000313" key="2">
    <source>
        <dbReference type="EMBL" id="KAJ3476619.1"/>
    </source>
</evidence>
<reference evidence="2" key="1">
    <citation type="submission" date="2022-07" db="EMBL/GenBank/DDBJ databases">
        <title>Genome Sequence of Physisporinus lineatus.</title>
        <authorList>
            <person name="Buettner E."/>
        </authorList>
    </citation>
    <scope>NUCLEOTIDE SEQUENCE</scope>
    <source>
        <strain evidence="2">VT162</strain>
    </source>
</reference>
<keyword evidence="1" id="KW-0812">Transmembrane</keyword>
<sequence length="73" mass="8015">MPPSVIVLSDDEEKNLAVATILVQDEDIPHFPDGGLRAWLVVAGAYIVLFSTFGVVNTYVCLQFNPYGFLLQS</sequence>
<name>A0AAD5UTZ6_9APHY</name>
<gene>
    <name evidence="2" type="ORF">NLI96_g11035</name>
</gene>
<dbReference type="EMBL" id="JANAWD010000687">
    <property type="protein sequence ID" value="KAJ3476619.1"/>
    <property type="molecule type" value="Genomic_DNA"/>
</dbReference>
<keyword evidence="1" id="KW-0472">Membrane</keyword>
<keyword evidence="1" id="KW-1133">Transmembrane helix</keyword>
<evidence type="ECO:0000256" key="1">
    <source>
        <dbReference type="SAM" id="Phobius"/>
    </source>
</evidence>
<comment type="caution">
    <text evidence="2">The sequence shown here is derived from an EMBL/GenBank/DDBJ whole genome shotgun (WGS) entry which is preliminary data.</text>
</comment>
<proteinExistence type="predicted"/>
<protein>
    <submittedName>
        <fullName evidence="2">Uncharacterized protein</fullName>
    </submittedName>
</protein>
<dbReference type="AlphaFoldDB" id="A0AAD5UTZ6"/>